<dbReference type="Gene3D" id="3.30.2310.20">
    <property type="entry name" value="RelE-like"/>
    <property type="match status" value="1"/>
</dbReference>
<proteinExistence type="inferred from homology"/>
<dbReference type="InterPro" id="IPR035093">
    <property type="entry name" value="RelE/ParE_toxin_dom_sf"/>
</dbReference>
<gene>
    <name evidence="3" type="ordered locus">Desac_1295</name>
</gene>
<dbReference type="OrthoDB" id="9797723at2"/>
<reference evidence="4" key="2">
    <citation type="submission" date="2011-03" db="EMBL/GenBank/DDBJ databases">
        <title>The complete genome of Desulfobacca acetoxidans DSM 11109.</title>
        <authorList>
            <consortium name="US DOE Joint Genome Institute (JGI-PGF)"/>
            <person name="Lucas S."/>
            <person name="Copeland A."/>
            <person name="Lapidus A."/>
            <person name="Bruce D."/>
            <person name="Goodwin L."/>
            <person name="Pitluck S."/>
            <person name="Peters L."/>
            <person name="Kyrpides N."/>
            <person name="Mavromatis K."/>
            <person name="Ivanova N."/>
            <person name="Ovchinnikova G."/>
            <person name="Teshima H."/>
            <person name="Detter J.C."/>
            <person name="Han C."/>
            <person name="Land M."/>
            <person name="Hauser L."/>
            <person name="Markowitz V."/>
            <person name="Cheng J.-F."/>
            <person name="Hugenholtz P."/>
            <person name="Woyke T."/>
            <person name="Wu D."/>
            <person name="Spring S."/>
            <person name="Schueler E."/>
            <person name="Brambilla E."/>
            <person name="Klenk H.-P."/>
            <person name="Eisen J.A."/>
        </authorList>
    </citation>
    <scope>NUCLEOTIDE SEQUENCE [LARGE SCALE GENOMIC DNA]</scope>
    <source>
        <strain evidence="4">ATCC 700848 / DSM 11109 / ASRB2</strain>
    </source>
</reference>
<organism evidence="3 4">
    <name type="scientific">Desulfobacca acetoxidans (strain ATCC 700848 / DSM 11109 / ASRB2)</name>
    <dbReference type="NCBI Taxonomy" id="880072"/>
    <lineage>
        <taxon>Bacteria</taxon>
        <taxon>Pseudomonadati</taxon>
        <taxon>Thermodesulfobacteriota</taxon>
        <taxon>Desulfobaccia</taxon>
        <taxon>Desulfobaccales</taxon>
        <taxon>Desulfobaccaceae</taxon>
        <taxon>Desulfobacca</taxon>
    </lineage>
</organism>
<dbReference type="Proteomes" id="UP000000483">
    <property type="component" value="Chromosome"/>
</dbReference>
<dbReference type="RefSeq" id="WP_013706264.1">
    <property type="nucleotide sequence ID" value="NC_015388.1"/>
</dbReference>
<dbReference type="STRING" id="880072.Desac_1295"/>
<dbReference type="HOGENOM" id="CLU_155761_3_0_7"/>
<dbReference type="PANTHER" id="PTHR35601:SF1">
    <property type="entry name" value="TOXIN RELE"/>
    <property type="match status" value="1"/>
</dbReference>
<dbReference type="InterPro" id="IPR007712">
    <property type="entry name" value="RelE/ParE_toxin"/>
</dbReference>
<comment type="similarity">
    <text evidence="1">Belongs to the RelE toxin family.</text>
</comment>
<keyword evidence="4" id="KW-1185">Reference proteome</keyword>
<keyword evidence="2" id="KW-1277">Toxin-antitoxin system</keyword>
<evidence type="ECO:0000313" key="3">
    <source>
        <dbReference type="EMBL" id="AEB09152.1"/>
    </source>
</evidence>
<reference evidence="3 4" key="1">
    <citation type="journal article" date="2011" name="Stand. Genomic Sci.">
        <title>Complete genome sequence of the acetate-degrading sulfate reducer Desulfobacca acetoxidans type strain (ASRB2).</title>
        <authorList>
            <person name="Goker M."/>
            <person name="Teshima H."/>
            <person name="Lapidus A."/>
            <person name="Nolan M."/>
            <person name="Lucas S."/>
            <person name="Hammon N."/>
            <person name="Deshpande S."/>
            <person name="Cheng J.F."/>
            <person name="Tapia R."/>
            <person name="Han C."/>
            <person name="Goodwin L."/>
            <person name="Pitluck S."/>
            <person name="Huntemann M."/>
            <person name="Liolios K."/>
            <person name="Ivanova N."/>
            <person name="Pagani I."/>
            <person name="Mavromatis K."/>
            <person name="Ovchinikova G."/>
            <person name="Pati A."/>
            <person name="Chen A."/>
            <person name="Palaniappan K."/>
            <person name="Land M."/>
            <person name="Hauser L."/>
            <person name="Brambilla E.M."/>
            <person name="Rohde M."/>
            <person name="Spring S."/>
            <person name="Detter J.C."/>
            <person name="Woyke T."/>
            <person name="Bristow J."/>
            <person name="Eisen J.A."/>
            <person name="Markowitz V."/>
            <person name="Hugenholtz P."/>
            <person name="Kyrpides N.C."/>
            <person name="Klenk H.P."/>
        </authorList>
    </citation>
    <scope>NUCLEOTIDE SEQUENCE [LARGE SCALE GENOMIC DNA]</scope>
    <source>
        <strain evidence="4">ATCC 700848 / DSM 11109 / ASRB2</strain>
    </source>
</reference>
<evidence type="ECO:0000256" key="1">
    <source>
        <dbReference type="ARBA" id="ARBA00006226"/>
    </source>
</evidence>
<accession>F2NCL8</accession>
<dbReference type="SUPFAM" id="SSF143011">
    <property type="entry name" value="RelE-like"/>
    <property type="match status" value="1"/>
</dbReference>
<dbReference type="NCBIfam" id="TIGR02385">
    <property type="entry name" value="RelE_StbE"/>
    <property type="match status" value="1"/>
</dbReference>
<dbReference type="AlphaFoldDB" id="F2NCL8"/>
<dbReference type="EMBL" id="CP002629">
    <property type="protein sequence ID" value="AEB09152.1"/>
    <property type="molecule type" value="Genomic_DNA"/>
</dbReference>
<dbReference type="Pfam" id="PF05016">
    <property type="entry name" value="ParE_toxin"/>
    <property type="match status" value="1"/>
</dbReference>
<evidence type="ECO:0000256" key="2">
    <source>
        <dbReference type="ARBA" id="ARBA00022649"/>
    </source>
</evidence>
<dbReference type="KEGG" id="dao:Desac_1295"/>
<dbReference type="PANTHER" id="PTHR35601">
    <property type="entry name" value="TOXIN RELE"/>
    <property type="match status" value="1"/>
</dbReference>
<evidence type="ECO:0000313" key="4">
    <source>
        <dbReference type="Proteomes" id="UP000000483"/>
    </source>
</evidence>
<name>F2NCL8_DESAR</name>
<protein>
    <submittedName>
        <fullName evidence="3">Addiction module toxin, RelE/StbE family</fullName>
    </submittedName>
</protein>
<sequence>MALYKIEWKSSAIRELRGLEKSIIRKILAEVEKLANNPHPIGSKKLRGSKYSYRLKMGNYRVVYKVSSSVLTIEIIRVGHRREVYN</sequence>
<dbReference type="eggNOG" id="COG2026">
    <property type="taxonomic scope" value="Bacteria"/>
</dbReference>